<keyword evidence="3 8" id="KW-0444">Lipid biosynthesis</keyword>
<dbReference type="InterPro" id="IPR001882">
    <property type="entry name" value="Biotin_BS"/>
</dbReference>
<dbReference type="KEGG" id="lti:JW886_04315"/>
<dbReference type="InterPro" id="IPR001249">
    <property type="entry name" value="AcCoA_biotinCC"/>
</dbReference>
<keyword evidence="7 8" id="KW-0092">Biotin</keyword>
<evidence type="ECO:0000256" key="2">
    <source>
        <dbReference type="ARBA" id="ARBA00017562"/>
    </source>
</evidence>
<evidence type="ECO:0000256" key="4">
    <source>
        <dbReference type="ARBA" id="ARBA00022832"/>
    </source>
</evidence>
<dbReference type="InterPro" id="IPR011053">
    <property type="entry name" value="Single_hybrid_motif"/>
</dbReference>
<dbReference type="SUPFAM" id="SSF51230">
    <property type="entry name" value="Single hybrid motif"/>
    <property type="match status" value="1"/>
</dbReference>
<name>A0AA45QRZ1_9LACT</name>
<reference evidence="11 12" key="1">
    <citation type="submission" date="2021-02" db="EMBL/GenBank/DDBJ databases">
        <title>Complete genome sequence of Lactococcus lactis strain K_LL004.</title>
        <authorList>
            <person name="Kim H.B."/>
        </authorList>
    </citation>
    <scope>NUCLEOTIDE SEQUENCE [LARGE SCALE GENOMIC DNA]</scope>
    <source>
        <strain evidence="11 12">K_LL004</strain>
    </source>
</reference>
<keyword evidence="5 8" id="KW-0443">Lipid metabolism</keyword>
<dbReference type="CDD" id="cd06850">
    <property type="entry name" value="biotinyl_domain"/>
    <property type="match status" value="1"/>
</dbReference>
<sequence length="160" mass="16944">MNISEVKDLMNQFDGSSLREFSWKNAEGTLSFSKNEGHHSESLGVAQPAVNVPAAPVAAPAVSPKTETVSETAAGETRPVAAEGEAVTSPLVGVAYLKPTPDKAEFVKVGDAVKKGQTLLIIEAMKVMNEIPAPTDGIVTEIMVSPEEVVEFGQELIRIK</sequence>
<dbReference type="Gene3D" id="2.40.50.100">
    <property type="match status" value="1"/>
</dbReference>
<keyword evidence="11" id="KW-0436">Ligase</keyword>
<dbReference type="PROSITE" id="PS00188">
    <property type="entry name" value="BIOTIN"/>
    <property type="match status" value="1"/>
</dbReference>
<evidence type="ECO:0000313" key="12">
    <source>
        <dbReference type="Proteomes" id="UP000663608"/>
    </source>
</evidence>
<comment type="function">
    <text evidence="8">This protein is a component of the acetyl coenzyme A carboxylase complex; first, biotin carboxylase catalyzes the carboxylation of the carrier protein and then the transcarboxylase transfers the carboxyl group to form malonyl-CoA.</text>
</comment>
<dbReference type="EMBL" id="CP070872">
    <property type="protein sequence ID" value="QSE77473.1"/>
    <property type="molecule type" value="Genomic_DNA"/>
</dbReference>
<proteinExistence type="predicted"/>
<organism evidence="11 12">
    <name type="scientific">Lactococcus taiwanensis</name>
    <dbReference type="NCBI Taxonomy" id="1151742"/>
    <lineage>
        <taxon>Bacteria</taxon>
        <taxon>Bacillati</taxon>
        <taxon>Bacillota</taxon>
        <taxon>Bacilli</taxon>
        <taxon>Lactobacillales</taxon>
        <taxon>Streptococcaceae</taxon>
        <taxon>Lactococcus</taxon>
    </lineage>
</organism>
<evidence type="ECO:0000256" key="6">
    <source>
        <dbReference type="ARBA" id="ARBA00023160"/>
    </source>
</evidence>
<evidence type="ECO:0000256" key="9">
    <source>
        <dbReference type="SAM" id="MobiDB-lite"/>
    </source>
</evidence>
<dbReference type="GO" id="GO:0006633">
    <property type="term" value="P:fatty acid biosynthetic process"/>
    <property type="evidence" value="ECO:0007669"/>
    <property type="project" value="UniProtKB-KW"/>
</dbReference>
<gene>
    <name evidence="11" type="ORF">JW886_04315</name>
</gene>
<dbReference type="PANTHER" id="PTHR45266">
    <property type="entry name" value="OXALOACETATE DECARBOXYLASE ALPHA CHAIN"/>
    <property type="match status" value="1"/>
</dbReference>
<feature type="region of interest" description="Disordered" evidence="9">
    <location>
        <begin position="61"/>
        <end position="80"/>
    </location>
</feature>
<dbReference type="InterPro" id="IPR000089">
    <property type="entry name" value="Biotin_lipoyl"/>
</dbReference>
<evidence type="ECO:0000313" key="11">
    <source>
        <dbReference type="EMBL" id="QSE77473.1"/>
    </source>
</evidence>
<keyword evidence="6 8" id="KW-0275">Fatty acid biosynthesis</keyword>
<keyword evidence="12" id="KW-1185">Reference proteome</keyword>
<dbReference type="PANTHER" id="PTHR45266:SF3">
    <property type="entry name" value="OXALOACETATE DECARBOXYLASE ALPHA CHAIN"/>
    <property type="match status" value="1"/>
</dbReference>
<evidence type="ECO:0000256" key="5">
    <source>
        <dbReference type="ARBA" id="ARBA00023098"/>
    </source>
</evidence>
<dbReference type="GO" id="GO:0003989">
    <property type="term" value="F:acetyl-CoA carboxylase activity"/>
    <property type="evidence" value="ECO:0007669"/>
    <property type="project" value="InterPro"/>
</dbReference>
<dbReference type="RefSeq" id="WP_205872400.1">
    <property type="nucleotide sequence ID" value="NZ_CP070872.1"/>
</dbReference>
<comment type="pathway">
    <text evidence="1 8">Lipid metabolism; fatty acid biosynthesis.</text>
</comment>
<evidence type="ECO:0000259" key="10">
    <source>
        <dbReference type="PROSITE" id="PS50968"/>
    </source>
</evidence>
<protein>
    <recommendedName>
        <fullName evidence="2 8">Biotin carboxyl carrier protein of acetyl-CoA carboxylase</fullName>
    </recommendedName>
</protein>
<evidence type="ECO:0000256" key="7">
    <source>
        <dbReference type="ARBA" id="ARBA00023267"/>
    </source>
</evidence>
<evidence type="ECO:0000256" key="3">
    <source>
        <dbReference type="ARBA" id="ARBA00022516"/>
    </source>
</evidence>
<dbReference type="InterPro" id="IPR050709">
    <property type="entry name" value="Biotin_Carboxyl_Carrier/Decarb"/>
</dbReference>
<evidence type="ECO:0000256" key="1">
    <source>
        <dbReference type="ARBA" id="ARBA00005194"/>
    </source>
</evidence>
<accession>A0AA45QRZ1</accession>
<keyword evidence="4 8" id="KW-0276">Fatty acid metabolism</keyword>
<dbReference type="Pfam" id="PF00364">
    <property type="entry name" value="Biotin_lipoyl"/>
    <property type="match status" value="1"/>
</dbReference>
<feature type="domain" description="Lipoyl-binding" evidence="10">
    <location>
        <begin position="84"/>
        <end position="160"/>
    </location>
</feature>
<dbReference type="NCBIfam" id="TIGR00531">
    <property type="entry name" value="BCCP"/>
    <property type="match status" value="1"/>
</dbReference>
<dbReference type="Proteomes" id="UP000663608">
    <property type="component" value="Chromosome"/>
</dbReference>
<dbReference type="AlphaFoldDB" id="A0AA45QRZ1"/>
<dbReference type="GO" id="GO:0009317">
    <property type="term" value="C:acetyl-CoA carboxylase complex"/>
    <property type="evidence" value="ECO:0007669"/>
    <property type="project" value="InterPro"/>
</dbReference>
<evidence type="ECO:0000256" key="8">
    <source>
        <dbReference type="RuleBase" id="RU364072"/>
    </source>
</evidence>
<dbReference type="PRINTS" id="PR01071">
    <property type="entry name" value="ACOABIOTINCC"/>
</dbReference>
<dbReference type="PROSITE" id="PS50968">
    <property type="entry name" value="BIOTINYL_LIPOYL"/>
    <property type="match status" value="1"/>
</dbReference>